<dbReference type="PRINTS" id="PR00344">
    <property type="entry name" value="BCTRLSENSOR"/>
</dbReference>
<dbReference type="InterPro" id="IPR036890">
    <property type="entry name" value="HATPase_C_sf"/>
</dbReference>
<dbReference type="InterPro" id="IPR003661">
    <property type="entry name" value="HisK_dim/P_dom"/>
</dbReference>
<evidence type="ECO:0000256" key="4">
    <source>
        <dbReference type="ARBA" id="ARBA00022679"/>
    </source>
</evidence>
<dbReference type="Gene3D" id="3.30.450.20">
    <property type="entry name" value="PAS domain"/>
    <property type="match status" value="1"/>
</dbReference>
<evidence type="ECO:0000313" key="9">
    <source>
        <dbReference type="Proteomes" id="UP000190061"/>
    </source>
</evidence>
<reference evidence="8 9" key="1">
    <citation type="submission" date="2017-02" db="EMBL/GenBank/DDBJ databases">
        <authorList>
            <person name="Peterson S.W."/>
        </authorList>
    </citation>
    <scope>NUCLEOTIDE SEQUENCE [LARGE SCALE GENOMIC DNA]</scope>
    <source>
        <strain evidence="8 9">DSM 21749</strain>
    </source>
</reference>
<dbReference type="GO" id="GO:0000155">
    <property type="term" value="F:phosphorelay sensor kinase activity"/>
    <property type="evidence" value="ECO:0007669"/>
    <property type="project" value="InterPro"/>
</dbReference>
<dbReference type="PROSITE" id="PS50109">
    <property type="entry name" value="HIS_KIN"/>
    <property type="match status" value="1"/>
</dbReference>
<dbReference type="CDD" id="cd00075">
    <property type="entry name" value="HATPase"/>
    <property type="match status" value="1"/>
</dbReference>
<dbReference type="SUPFAM" id="SSF55874">
    <property type="entry name" value="ATPase domain of HSP90 chaperone/DNA topoisomerase II/histidine kinase"/>
    <property type="match status" value="1"/>
</dbReference>
<dbReference type="InterPro" id="IPR000700">
    <property type="entry name" value="PAS-assoc_C"/>
</dbReference>
<dbReference type="InterPro" id="IPR005467">
    <property type="entry name" value="His_kinase_dom"/>
</dbReference>
<dbReference type="Pfam" id="PF00512">
    <property type="entry name" value="HisKA"/>
    <property type="match status" value="1"/>
</dbReference>
<dbReference type="EC" id="2.7.13.3" evidence="2"/>
<evidence type="ECO:0000259" key="6">
    <source>
        <dbReference type="PROSITE" id="PS50109"/>
    </source>
</evidence>
<accession>A0A1T4QQR9</accession>
<dbReference type="SUPFAM" id="SSF55785">
    <property type="entry name" value="PYP-like sensor domain (PAS domain)"/>
    <property type="match status" value="1"/>
</dbReference>
<dbReference type="GO" id="GO:0009927">
    <property type="term" value="F:histidine phosphotransfer kinase activity"/>
    <property type="evidence" value="ECO:0007669"/>
    <property type="project" value="TreeGrafter"/>
</dbReference>
<dbReference type="InterPro" id="IPR000014">
    <property type="entry name" value="PAS"/>
</dbReference>
<dbReference type="RefSeq" id="WP_078758336.1">
    <property type="nucleotide sequence ID" value="NZ_FUXP01000005.1"/>
</dbReference>
<keyword evidence="3" id="KW-0597">Phosphoprotein</keyword>
<keyword evidence="9" id="KW-1185">Reference proteome</keyword>
<dbReference type="PANTHER" id="PTHR43047:SF72">
    <property type="entry name" value="OSMOSENSING HISTIDINE PROTEIN KINASE SLN1"/>
    <property type="match status" value="1"/>
</dbReference>
<dbReference type="SMART" id="SM00387">
    <property type="entry name" value="HATPase_c"/>
    <property type="match status" value="1"/>
</dbReference>
<organism evidence="8 9">
    <name type="scientific">Lysobacter spongiicola DSM 21749</name>
    <dbReference type="NCBI Taxonomy" id="1122188"/>
    <lineage>
        <taxon>Bacteria</taxon>
        <taxon>Pseudomonadati</taxon>
        <taxon>Pseudomonadota</taxon>
        <taxon>Gammaproteobacteria</taxon>
        <taxon>Lysobacterales</taxon>
        <taxon>Lysobacteraceae</taxon>
        <taxon>Novilysobacter</taxon>
    </lineage>
</organism>
<dbReference type="STRING" id="1122188.SAMN02745674_01772"/>
<protein>
    <recommendedName>
        <fullName evidence="2">histidine kinase</fullName>
        <ecNumber evidence="2">2.7.13.3</ecNumber>
    </recommendedName>
</protein>
<dbReference type="NCBIfam" id="TIGR00229">
    <property type="entry name" value="sensory_box"/>
    <property type="match status" value="1"/>
</dbReference>
<dbReference type="InterPro" id="IPR036097">
    <property type="entry name" value="HisK_dim/P_sf"/>
</dbReference>
<evidence type="ECO:0000256" key="1">
    <source>
        <dbReference type="ARBA" id="ARBA00000085"/>
    </source>
</evidence>
<keyword evidence="5" id="KW-0418">Kinase</keyword>
<dbReference type="AlphaFoldDB" id="A0A1T4QQR9"/>
<dbReference type="Gene3D" id="1.10.287.130">
    <property type="match status" value="1"/>
</dbReference>
<dbReference type="OrthoDB" id="8820742at2"/>
<dbReference type="PANTHER" id="PTHR43047">
    <property type="entry name" value="TWO-COMPONENT HISTIDINE PROTEIN KINASE"/>
    <property type="match status" value="1"/>
</dbReference>
<evidence type="ECO:0000313" key="8">
    <source>
        <dbReference type="EMBL" id="SKA06034.1"/>
    </source>
</evidence>
<dbReference type="PROSITE" id="PS50113">
    <property type="entry name" value="PAC"/>
    <property type="match status" value="1"/>
</dbReference>
<dbReference type="SUPFAM" id="SSF47384">
    <property type="entry name" value="Homodimeric domain of signal transducing histidine kinase"/>
    <property type="match status" value="1"/>
</dbReference>
<evidence type="ECO:0000256" key="5">
    <source>
        <dbReference type="ARBA" id="ARBA00022777"/>
    </source>
</evidence>
<dbReference type="InterPro" id="IPR003594">
    <property type="entry name" value="HATPase_dom"/>
</dbReference>
<evidence type="ECO:0000256" key="2">
    <source>
        <dbReference type="ARBA" id="ARBA00012438"/>
    </source>
</evidence>
<dbReference type="SMART" id="SM00388">
    <property type="entry name" value="HisKA"/>
    <property type="match status" value="1"/>
</dbReference>
<proteinExistence type="predicted"/>
<evidence type="ECO:0000259" key="7">
    <source>
        <dbReference type="PROSITE" id="PS50113"/>
    </source>
</evidence>
<dbReference type="Pfam" id="PF02518">
    <property type="entry name" value="HATPase_c"/>
    <property type="match status" value="1"/>
</dbReference>
<dbReference type="Proteomes" id="UP000190061">
    <property type="component" value="Unassembled WGS sequence"/>
</dbReference>
<dbReference type="CDD" id="cd00130">
    <property type="entry name" value="PAS"/>
    <property type="match status" value="1"/>
</dbReference>
<dbReference type="GO" id="GO:0005886">
    <property type="term" value="C:plasma membrane"/>
    <property type="evidence" value="ECO:0007669"/>
    <property type="project" value="TreeGrafter"/>
</dbReference>
<keyword evidence="4" id="KW-0808">Transferase</keyword>
<feature type="domain" description="PAC" evidence="7">
    <location>
        <begin position="88"/>
        <end position="140"/>
    </location>
</feature>
<name>A0A1T4QQR9_9GAMM</name>
<dbReference type="Gene3D" id="3.30.565.10">
    <property type="entry name" value="Histidine kinase-like ATPase, C-terminal domain"/>
    <property type="match status" value="1"/>
</dbReference>
<gene>
    <name evidence="8" type="ORF">SAMN02745674_01772</name>
</gene>
<evidence type="ECO:0000256" key="3">
    <source>
        <dbReference type="ARBA" id="ARBA00022553"/>
    </source>
</evidence>
<sequence>MNKPPDPAAEATARDMLWAFAQQSLEHAILHLDGDRRVTWASPGATKILGAEPGAIVGGLTDRFFVPEDVHLGIPQHEINVATSHGVADDNRWMQRADGARFWASGLLLALRDEHGEVIGFTKILRNQTDMKMLLDTLGNRAASMAEANENKTTAIATIAHELRNPLASIGMAAHLLQKQAGGDQPGGGQAGGNTGVTPTLAILSRNVEFAERLVNDLQDASRIGARKLELRPERLHLGSLLQEAMEAARQRAADPDREFNLLLPPGEPIELLGDRLRLQQVFVNLLGNAIKYTHDGGHIWIKATVQGSWLAVRVADDGIGIAADMRERIFQMFTQVSTPMAHAGLGIGLALVKDIVELHGGNVEARSDGAGHGSQFVVRLPLIGAG</sequence>
<comment type="catalytic activity">
    <reaction evidence="1">
        <text>ATP + protein L-histidine = ADP + protein N-phospho-L-histidine.</text>
        <dbReference type="EC" id="2.7.13.3"/>
    </reaction>
</comment>
<dbReference type="EMBL" id="FUXP01000005">
    <property type="protein sequence ID" value="SKA06034.1"/>
    <property type="molecule type" value="Genomic_DNA"/>
</dbReference>
<dbReference type="Pfam" id="PF13426">
    <property type="entry name" value="PAS_9"/>
    <property type="match status" value="1"/>
</dbReference>
<dbReference type="InterPro" id="IPR035965">
    <property type="entry name" value="PAS-like_dom_sf"/>
</dbReference>
<dbReference type="InterPro" id="IPR004358">
    <property type="entry name" value="Sig_transdc_His_kin-like_C"/>
</dbReference>
<feature type="domain" description="Histidine kinase" evidence="6">
    <location>
        <begin position="158"/>
        <end position="385"/>
    </location>
</feature>
<dbReference type="CDD" id="cd00082">
    <property type="entry name" value="HisKA"/>
    <property type="match status" value="1"/>
</dbReference>